<keyword evidence="5" id="KW-1185">Reference proteome</keyword>
<dbReference type="OrthoDB" id="5425547at2759"/>
<feature type="signal peptide" evidence="2">
    <location>
        <begin position="1"/>
        <end position="21"/>
    </location>
</feature>
<reference evidence="5" key="1">
    <citation type="journal article" date="2015" name="Genome Announc.">
        <title>Genome sequence of the AIDS-associated pathogen Penicillium marneffei (ATCC18224) and its near taxonomic relative Talaromyces stipitatus (ATCC10500).</title>
        <authorList>
            <person name="Nierman W.C."/>
            <person name="Fedorova-Abrams N.D."/>
            <person name="Andrianopoulos A."/>
        </authorList>
    </citation>
    <scope>NUCLEOTIDE SEQUENCE [LARGE SCALE GENOMIC DNA]</scope>
    <source>
        <strain evidence="5">ATCC 18224 / CBS 334.59 / QM 7333</strain>
    </source>
</reference>
<protein>
    <submittedName>
        <fullName evidence="4">Conserved glycine-rich protein</fullName>
    </submittedName>
</protein>
<accession>B6QV31</accession>
<dbReference type="PANTHER" id="PTHR42091:SF1">
    <property type="entry name" value="CONSERVED GLYCINE-RICH PROTEIN (AFU_ORTHOLOGUE AFUA_7G02440)"/>
    <property type="match status" value="1"/>
</dbReference>
<name>B6QV31_TALMQ</name>
<dbReference type="PhylomeDB" id="B6QV31"/>
<dbReference type="AlphaFoldDB" id="B6QV31"/>
<feature type="region of interest" description="Disordered" evidence="1">
    <location>
        <begin position="48"/>
        <end position="123"/>
    </location>
</feature>
<feature type="compositionally biased region" description="Low complexity" evidence="1">
    <location>
        <begin position="91"/>
        <end position="122"/>
    </location>
</feature>
<sequence>MKTSLVTSVLLLLSPIVSSLAVPRTDLISIEEREALVAAVASDAVDLEKRRGGGGGGKSGGGSSGGSSSGGSSSGSSSGSSGSSSGGSGSSGSSSSGSKGSTGSTSSSSNAGGASRAGPGSSRPYGGGNYYAGGAATPYAAGSRSSSGITPYLFAGGALGLAAVAAWHYPFAYAYPYGAPYYYHTPINHDNQNNTANYTMNVICYCEQYSECGCDDNNNSTFLNELIGDPPQNSSVVTIIQNGTHETAYVNGTLANGTTSADPTISGASILALPWKGAWPVVVLVTGMMYAL</sequence>
<evidence type="ECO:0000313" key="5">
    <source>
        <dbReference type="Proteomes" id="UP000001294"/>
    </source>
</evidence>
<evidence type="ECO:0000256" key="1">
    <source>
        <dbReference type="SAM" id="MobiDB-lite"/>
    </source>
</evidence>
<evidence type="ECO:0000259" key="3">
    <source>
        <dbReference type="Pfam" id="PF24866"/>
    </source>
</evidence>
<keyword evidence="2" id="KW-0732">Signal</keyword>
<dbReference type="PANTHER" id="PTHR42091">
    <property type="entry name" value="CONSERVED GLYCINE-RICH PROTEIN (AFU_ORTHOLOGUE AFUA_7G02440)"/>
    <property type="match status" value="1"/>
</dbReference>
<dbReference type="EMBL" id="DS995906">
    <property type="protein sequence ID" value="EEA18823.1"/>
    <property type="molecule type" value="Genomic_DNA"/>
</dbReference>
<feature type="chain" id="PRO_5002848571" evidence="2">
    <location>
        <begin position="22"/>
        <end position="292"/>
    </location>
</feature>
<dbReference type="InterPro" id="IPR056634">
    <property type="entry name" value="DUF7732"/>
</dbReference>
<dbReference type="VEuPathDB" id="FungiDB:PMAA_011010"/>
<dbReference type="Proteomes" id="UP000001294">
    <property type="component" value="Unassembled WGS sequence"/>
</dbReference>
<dbReference type="Pfam" id="PF24866">
    <property type="entry name" value="DUF7732"/>
    <property type="match status" value="1"/>
</dbReference>
<organism evidence="4 5">
    <name type="scientific">Talaromyces marneffei (strain ATCC 18224 / CBS 334.59 / QM 7333)</name>
    <name type="common">Penicillium marneffei</name>
    <dbReference type="NCBI Taxonomy" id="441960"/>
    <lineage>
        <taxon>Eukaryota</taxon>
        <taxon>Fungi</taxon>
        <taxon>Dikarya</taxon>
        <taxon>Ascomycota</taxon>
        <taxon>Pezizomycotina</taxon>
        <taxon>Eurotiomycetes</taxon>
        <taxon>Eurotiomycetidae</taxon>
        <taxon>Eurotiales</taxon>
        <taxon>Trichocomaceae</taxon>
        <taxon>Talaromyces</taxon>
        <taxon>Talaromyces sect. Talaromyces</taxon>
    </lineage>
</organism>
<evidence type="ECO:0000313" key="4">
    <source>
        <dbReference type="EMBL" id="EEA18823.1"/>
    </source>
</evidence>
<feature type="domain" description="DUF7732" evidence="3">
    <location>
        <begin position="130"/>
        <end position="258"/>
    </location>
</feature>
<feature type="compositionally biased region" description="Gly residues" evidence="1">
    <location>
        <begin position="53"/>
        <end position="73"/>
    </location>
</feature>
<feature type="compositionally biased region" description="Low complexity" evidence="1">
    <location>
        <begin position="74"/>
        <end position="83"/>
    </location>
</feature>
<evidence type="ECO:0000256" key="2">
    <source>
        <dbReference type="SAM" id="SignalP"/>
    </source>
</evidence>
<proteinExistence type="predicted"/>
<gene>
    <name evidence="4" type="ORF">PMAA_011010</name>
</gene>
<dbReference type="HOGENOM" id="CLU_060392_0_0_1"/>